<feature type="chain" id="PRO_5012229228" description="DUF5013 domain-containing protein" evidence="1">
    <location>
        <begin position="26"/>
        <end position="406"/>
    </location>
</feature>
<accession>A0A1M5Z287</accession>
<evidence type="ECO:0000313" key="6">
    <source>
        <dbReference type="Proteomes" id="UP000290037"/>
    </source>
</evidence>
<keyword evidence="1" id="KW-0732">Signal</keyword>
<gene>
    <name evidence="3" type="ORF">DSM01_1905</name>
    <name evidence="4" type="ORF">SAMN04487999_2628</name>
</gene>
<sequence length="406" mass="44314">MKLKLRLHPFFILSFLALGSTFMVSCDSDDTLPVEPEEATVAQLQSFSVKPGKNRVFVEGTVPANANIAEIRIYWNEQSDSKTIAVSSSSEAQQISTYIENLDEKFYAFEVQTVTAAGDGSILLKGGSEVYGDNYSNLLFNRPVNANVLEESSLTIEFGEMDLSTGVIGTQLNYETTEGSQEELFIPVSKNDLKITDFKAGTSYSYRSVFVPSPVAVDTFYTDNASYMPIEFPKLVNAAVPFAASSISGRWGILEDWTTTDPVLIHNGHGGWDEWNNNIFNIESGWGAPAITNGKVYQSVMTGPGEFALEVSVRDSNHSESDEGGAYFVIAKGTTLPDVADVTTSAEVLAYERIHTTANSGTPEVYSIPYTIEEATTITIGQVTTQWGQTPGRFCNIFSFEIVPGN</sequence>
<dbReference type="AlphaFoldDB" id="A0A1M5Z287"/>
<evidence type="ECO:0000313" key="4">
    <source>
        <dbReference type="EMBL" id="SHI18208.1"/>
    </source>
</evidence>
<proteinExistence type="predicted"/>
<dbReference type="EMBL" id="FQXT01000004">
    <property type="protein sequence ID" value="SHI18208.1"/>
    <property type="molecule type" value="Genomic_DNA"/>
</dbReference>
<reference evidence="3 6" key="3">
    <citation type="submission" date="2018-07" db="EMBL/GenBank/DDBJ databases">
        <title>Leeuwenhoekiella genomics.</title>
        <authorList>
            <person name="Tahon G."/>
            <person name="Willems A."/>
        </authorList>
    </citation>
    <scope>NUCLEOTIDE SEQUENCE [LARGE SCALE GENOMIC DNA]</scope>
    <source>
        <strain evidence="3 6">LMG 24856</strain>
    </source>
</reference>
<dbReference type="Pfam" id="PF16389">
    <property type="entry name" value="DUF4998"/>
    <property type="match status" value="1"/>
</dbReference>
<reference evidence="4" key="2">
    <citation type="submission" date="2016-11" db="EMBL/GenBank/DDBJ databases">
        <authorList>
            <person name="Jaros S."/>
            <person name="Januszkiewicz K."/>
            <person name="Wedrychowicz H."/>
        </authorList>
    </citation>
    <scope>NUCLEOTIDE SEQUENCE [LARGE SCALE GENOMIC DNA]</scope>
    <source>
        <strain evidence="4">DSM 19859</strain>
    </source>
</reference>
<name>A0A1M5Z287_9FLAO</name>
<evidence type="ECO:0000313" key="5">
    <source>
        <dbReference type="Proteomes" id="UP000184240"/>
    </source>
</evidence>
<dbReference type="EMBL" id="QOVN01000003">
    <property type="protein sequence ID" value="RXG29803.1"/>
    <property type="molecule type" value="Genomic_DNA"/>
</dbReference>
<reference evidence="5" key="1">
    <citation type="submission" date="2016-11" db="EMBL/GenBank/DDBJ databases">
        <authorList>
            <person name="Varghese N."/>
            <person name="Submissions S."/>
        </authorList>
    </citation>
    <scope>NUCLEOTIDE SEQUENCE [LARGE SCALE GENOMIC DNA]</scope>
    <source>
        <strain evidence="5">DSM 19859</strain>
    </source>
</reference>
<feature type="domain" description="DUF5013" evidence="2">
    <location>
        <begin position="237"/>
        <end position="381"/>
    </location>
</feature>
<feature type="signal peptide" evidence="1">
    <location>
        <begin position="1"/>
        <end position="25"/>
    </location>
</feature>
<evidence type="ECO:0000259" key="2">
    <source>
        <dbReference type="Pfam" id="PF16405"/>
    </source>
</evidence>
<dbReference type="Proteomes" id="UP000290037">
    <property type="component" value="Unassembled WGS sequence"/>
</dbReference>
<dbReference type="STRING" id="573501.SAMN04487999_2628"/>
<evidence type="ECO:0000313" key="3">
    <source>
        <dbReference type="EMBL" id="RXG29803.1"/>
    </source>
</evidence>
<dbReference type="RefSeq" id="WP_072983717.1">
    <property type="nucleotide sequence ID" value="NZ_FQXT01000004.1"/>
</dbReference>
<organism evidence="4 5">
    <name type="scientific">Leeuwenhoekiella palythoae</name>
    <dbReference type="NCBI Taxonomy" id="573501"/>
    <lineage>
        <taxon>Bacteria</taxon>
        <taxon>Pseudomonadati</taxon>
        <taxon>Bacteroidota</taxon>
        <taxon>Flavobacteriia</taxon>
        <taxon>Flavobacteriales</taxon>
        <taxon>Flavobacteriaceae</taxon>
        <taxon>Leeuwenhoekiella</taxon>
    </lineage>
</organism>
<protein>
    <recommendedName>
        <fullName evidence="2">DUF5013 domain-containing protein</fullName>
    </recommendedName>
</protein>
<dbReference type="OrthoDB" id="9794261at2"/>
<dbReference type="Proteomes" id="UP000184240">
    <property type="component" value="Unassembled WGS sequence"/>
</dbReference>
<dbReference type="Pfam" id="PF16405">
    <property type="entry name" value="DUF5013"/>
    <property type="match status" value="1"/>
</dbReference>
<evidence type="ECO:0000256" key="1">
    <source>
        <dbReference type="SAM" id="SignalP"/>
    </source>
</evidence>
<dbReference type="InterPro" id="IPR032181">
    <property type="entry name" value="DUF5013"/>
</dbReference>
<keyword evidence="6" id="KW-1185">Reference proteome</keyword>
<dbReference type="PROSITE" id="PS51257">
    <property type="entry name" value="PROKAR_LIPOPROTEIN"/>
    <property type="match status" value="1"/>
</dbReference>